<dbReference type="Proteomes" id="UP000799766">
    <property type="component" value="Unassembled WGS sequence"/>
</dbReference>
<feature type="compositionally biased region" description="Polar residues" evidence="1">
    <location>
        <begin position="144"/>
        <end position="154"/>
    </location>
</feature>
<accession>A0A6A6NSG7</accession>
<organism evidence="2 3">
    <name type="scientific">Lineolata rhizophorae</name>
    <dbReference type="NCBI Taxonomy" id="578093"/>
    <lineage>
        <taxon>Eukaryota</taxon>
        <taxon>Fungi</taxon>
        <taxon>Dikarya</taxon>
        <taxon>Ascomycota</taxon>
        <taxon>Pezizomycotina</taxon>
        <taxon>Dothideomycetes</taxon>
        <taxon>Dothideomycetes incertae sedis</taxon>
        <taxon>Lineolatales</taxon>
        <taxon>Lineolataceae</taxon>
        <taxon>Lineolata</taxon>
    </lineage>
</organism>
<dbReference type="AlphaFoldDB" id="A0A6A6NSG7"/>
<reference evidence="2" key="1">
    <citation type="journal article" date="2020" name="Stud. Mycol.">
        <title>101 Dothideomycetes genomes: a test case for predicting lifestyles and emergence of pathogens.</title>
        <authorList>
            <person name="Haridas S."/>
            <person name="Albert R."/>
            <person name="Binder M."/>
            <person name="Bloem J."/>
            <person name="Labutti K."/>
            <person name="Salamov A."/>
            <person name="Andreopoulos B."/>
            <person name="Baker S."/>
            <person name="Barry K."/>
            <person name="Bills G."/>
            <person name="Bluhm B."/>
            <person name="Cannon C."/>
            <person name="Castanera R."/>
            <person name="Culley D."/>
            <person name="Daum C."/>
            <person name="Ezra D."/>
            <person name="Gonzalez J."/>
            <person name="Henrissat B."/>
            <person name="Kuo A."/>
            <person name="Liang C."/>
            <person name="Lipzen A."/>
            <person name="Lutzoni F."/>
            <person name="Magnuson J."/>
            <person name="Mondo S."/>
            <person name="Nolan M."/>
            <person name="Ohm R."/>
            <person name="Pangilinan J."/>
            <person name="Park H.-J."/>
            <person name="Ramirez L."/>
            <person name="Alfaro M."/>
            <person name="Sun H."/>
            <person name="Tritt A."/>
            <person name="Yoshinaga Y."/>
            <person name="Zwiers L.-H."/>
            <person name="Turgeon B."/>
            <person name="Goodwin S."/>
            <person name="Spatafora J."/>
            <person name="Crous P."/>
            <person name="Grigoriev I."/>
        </authorList>
    </citation>
    <scope>NUCLEOTIDE SEQUENCE</scope>
    <source>
        <strain evidence="2">ATCC 16933</strain>
    </source>
</reference>
<gene>
    <name evidence="2" type="ORF">BDY21DRAFT_110011</name>
</gene>
<keyword evidence="3" id="KW-1185">Reference proteome</keyword>
<evidence type="ECO:0000313" key="2">
    <source>
        <dbReference type="EMBL" id="KAF2454362.1"/>
    </source>
</evidence>
<protein>
    <submittedName>
        <fullName evidence="2">Uncharacterized protein</fullName>
    </submittedName>
</protein>
<dbReference type="EMBL" id="MU001692">
    <property type="protein sequence ID" value="KAF2454362.1"/>
    <property type="molecule type" value="Genomic_DNA"/>
</dbReference>
<feature type="compositionally biased region" description="Basic and acidic residues" evidence="1">
    <location>
        <begin position="114"/>
        <end position="123"/>
    </location>
</feature>
<proteinExistence type="predicted"/>
<evidence type="ECO:0000313" key="3">
    <source>
        <dbReference type="Proteomes" id="UP000799766"/>
    </source>
</evidence>
<evidence type="ECO:0000256" key="1">
    <source>
        <dbReference type="SAM" id="MobiDB-lite"/>
    </source>
</evidence>
<name>A0A6A6NSG7_9PEZI</name>
<sequence length="154" mass="17415">MTWARYAARYLEDVRLVSMVQSQQPIQRHLVDNSHTHLFRKAARRKGKSRNHLLKGHLVCYRPDCWRLATVQPCNCAVAPGFKILSTGSRNGKSPPAPPSSRCPLLNSRLEVLRGTHDAKDRTAPWNSQPWVRKVEQRGKAQELTPSQDSDAAP</sequence>
<feature type="region of interest" description="Disordered" evidence="1">
    <location>
        <begin position="114"/>
        <end position="154"/>
    </location>
</feature>